<comment type="caution">
    <text evidence="1">The sequence shown here is derived from an EMBL/GenBank/DDBJ whole genome shotgun (WGS) entry which is preliminary data.</text>
</comment>
<dbReference type="InterPro" id="IPR038590">
    <property type="entry name" value="YaeQ_sf"/>
</dbReference>
<dbReference type="AlphaFoldDB" id="A0A9X2R7M7"/>
<reference evidence="1" key="1">
    <citation type="submission" date="2022-08" db="EMBL/GenBank/DDBJ databases">
        <title>Genomic Encyclopedia of Type Strains, Phase V (KMG-V): Genome sequencing to study the core and pangenomes of soil and plant-associated prokaryotes.</title>
        <authorList>
            <person name="Whitman W."/>
        </authorList>
    </citation>
    <scope>NUCLEOTIDE SEQUENCE</scope>
    <source>
        <strain evidence="1">SP2016B</strain>
    </source>
</reference>
<accession>A0A9X2R7M7</accession>
<evidence type="ECO:0000313" key="1">
    <source>
        <dbReference type="EMBL" id="MCS3864979.1"/>
    </source>
</evidence>
<sequence>MRHLRRKLTLRAHDEQIVLVKRKQERIEHVWMKAFLWALHLPHYPDLNVEVAVDDKYKPDVVAMDRRRGRPQFWGEAGAVGPDKTEHLVTAYPDTHLAFSKWDRSLDAVQAPVERAAQTADRTAPIDLFRVPADGAERFVDAKGRIAVSRDDLTWVRVGPADG</sequence>
<gene>
    <name evidence="1" type="ORF">GGP82_001528</name>
</gene>
<name>A0A9X2R7M7_9BACT</name>
<dbReference type="RefSeq" id="WP_259083430.1">
    <property type="nucleotide sequence ID" value="NZ_JANTYZ010000003.1"/>
</dbReference>
<protein>
    <submittedName>
        <fullName evidence="1">Uncharacterized protein</fullName>
    </submittedName>
</protein>
<proteinExistence type="predicted"/>
<dbReference type="EMBL" id="JANTYZ010000003">
    <property type="protein sequence ID" value="MCS3864979.1"/>
    <property type="molecule type" value="Genomic_DNA"/>
</dbReference>
<organism evidence="1 2">
    <name type="scientific">Salinibacter ruber</name>
    <dbReference type="NCBI Taxonomy" id="146919"/>
    <lineage>
        <taxon>Bacteria</taxon>
        <taxon>Pseudomonadati</taxon>
        <taxon>Rhodothermota</taxon>
        <taxon>Rhodothermia</taxon>
        <taxon>Rhodothermales</taxon>
        <taxon>Salinibacteraceae</taxon>
        <taxon>Salinibacter</taxon>
    </lineage>
</organism>
<dbReference type="Gene3D" id="3.10.640.10">
    <property type="entry name" value="Restriction endonuclease-like alpha-beta roll domain"/>
    <property type="match status" value="1"/>
</dbReference>
<dbReference type="Proteomes" id="UP001155034">
    <property type="component" value="Unassembled WGS sequence"/>
</dbReference>
<evidence type="ECO:0000313" key="2">
    <source>
        <dbReference type="Proteomes" id="UP001155034"/>
    </source>
</evidence>